<proteinExistence type="inferred from homology"/>
<keyword evidence="2 7" id="KW-0699">rRNA-binding</keyword>
<evidence type="ECO:0000256" key="8">
    <source>
        <dbReference type="RuleBase" id="RU003910"/>
    </source>
</evidence>
<keyword evidence="3 7" id="KW-0694">RNA-binding</keyword>
<dbReference type="Proteomes" id="UP000502179">
    <property type="component" value="Chromosome"/>
</dbReference>
<dbReference type="NCBIfam" id="TIGR00165">
    <property type="entry name" value="S18"/>
    <property type="match status" value="1"/>
</dbReference>
<keyword evidence="4 7" id="KW-0689">Ribosomal protein</keyword>
<dbReference type="KEGG" id="tav:G4V39_06970"/>
<keyword evidence="5 7" id="KW-0687">Ribonucleoprotein</keyword>
<evidence type="ECO:0000256" key="6">
    <source>
        <dbReference type="ARBA" id="ARBA00035141"/>
    </source>
</evidence>
<comment type="function">
    <text evidence="7">Binds as a heterodimer with protein bS6 to the central domain of the 16S rRNA, where it helps stabilize the platform of the 30S subunit.</text>
</comment>
<accession>A0A6G7PWJ0</accession>
<evidence type="ECO:0000256" key="5">
    <source>
        <dbReference type="ARBA" id="ARBA00023274"/>
    </source>
</evidence>
<dbReference type="InterPro" id="IPR036870">
    <property type="entry name" value="Ribosomal_bS18_sf"/>
</dbReference>
<dbReference type="FunFam" id="4.10.640.10:FF:000004">
    <property type="entry name" value="30S ribosomal protein S18"/>
    <property type="match status" value="1"/>
</dbReference>
<dbReference type="InterPro" id="IPR018275">
    <property type="entry name" value="Ribosomal_bS18_CS"/>
</dbReference>
<dbReference type="SUPFAM" id="SSF46911">
    <property type="entry name" value="Ribosomal protein S18"/>
    <property type="match status" value="1"/>
</dbReference>
<evidence type="ECO:0000256" key="1">
    <source>
        <dbReference type="ARBA" id="ARBA00005589"/>
    </source>
</evidence>
<dbReference type="GO" id="GO:0006412">
    <property type="term" value="P:translation"/>
    <property type="evidence" value="ECO:0007669"/>
    <property type="project" value="UniProtKB-UniRule"/>
</dbReference>
<dbReference type="PANTHER" id="PTHR13479">
    <property type="entry name" value="30S RIBOSOMAL PROTEIN S18"/>
    <property type="match status" value="1"/>
</dbReference>
<organism evidence="9 10">
    <name type="scientific">Thermosulfuriphilus ammonigenes</name>
    <dbReference type="NCBI Taxonomy" id="1936021"/>
    <lineage>
        <taxon>Bacteria</taxon>
        <taxon>Pseudomonadati</taxon>
        <taxon>Thermodesulfobacteriota</taxon>
        <taxon>Thermodesulfobacteria</taxon>
        <taxon>Thermodesulfobacteriales</taxon>
        <taxon>Thermodesulfobacteriaceae</taxon>
        <taxon>Thermosulfuriphilus</taxon>
    </lineage>
</organism>
<dbReference type="Pfam" id="PF01084">
    <property type="entry name" value="Ribosomal_S18"/>
    <property type="match status" value="1"/>
</dbReference>
<evidence type="ECO:0000256" key="3">
    <source>
        <dbReference type="ARBA" id="ARBA00022884"/>
    </source>
</evidence>
<dbReference type="InterPro" id="IPR001648">
    <property type="entry name" value="Ribosomal_bS18"/>
</dbReference>
<evidence type="ECO:0000256" key="4">
    <source>
        <dbReference type="ARBA" id="ARBA00022980"/>
    </source>
</evidence>
<sequence length="81" mass="9674">MQPRRRRFYPRRKVCRFCADSNLRIDYKDPETLKIFITERGKIVPRRITGNCAKHQRQLTTAIKRARIMALLPFVATLEEI</sequence>
<evidence type="ECO:0000256" key="7">
    <source>
        <dbReference type="HAMAP-Rule" id="MF_00270"/>
    </source>
</evidence>
<dbReference type="HAMAP" id="MF_00270">
    <property type="entry name" value="Ribosomal_bS18"/>
    <property type="match status" value="1"/>
</dbReference>
<dbReference type="PRINTS" id="PR00974">
    <property type="entry name" value="RIBOSOMALS18"/>
</dbReference>
<dbReference type="GO" id="GO:0070181">
    <property type="term" value="F:small ribosomal subunit rRNA binding"/>
    <property type="evidence" value="ECO:0007669"/>
    <property type="project" value="TreeGrafter"/>
</dbReference>
<dbReference type="EMBL" id="CP048877">
    <property type="protein sequence ID" value="QIJ72022.1"/>
    <property type="molecule type" value="Genomic_DNA"/>
</dbReference>
<protein>
    <recommendedName>
        <fullName evidence="6 7">Small ribosomal subunit protein bS18</fullName>
    </recommendedName>
</protein>
<dbReference type="PROSITE" id="PS00057">
    <property type="entry name" value="RIBOSOMAL_S18"/>
    <property type="match status" value="1"/>
</dbReference>
<comment type="subunit">
    <text evidence="7">Part of the 30S ribosomal subunit. Forms a tight heterodimer with protein bS6.</text>
</comment>
<dbReference type="Gene3D" id="4.10.640.10">
    <property type="entry name" value="Ribosomal protein S18"/>
    <property type="match status" value="1"/>
</dbReference>
<dbReference type="AlphaFoldDB" id="A0A6G7PWJ0"/>
<comment type="similarity">
    <text evidence="1 7 8">Belongs to the bacterial ribosomal protein bS18 family.</text>
</comment>
<keyword evidence="10" id="KW-1185">Reference proteome</keyword>
<gene>
    <name evidence="7 9" type="primary">rpsR</name>
    <name evidence="9" type="ORF">G4V39_06970</name>
</gene>
<name>A0A6G7PWJ0_9BACT</name>
<dbReference type="RefSeq" id="WP_166032239.1">
    <property type="nucleotide sequence ID" value="NZ_CP048877.1"/>
</dbReference>
<dbReference type="GO" id="GO:0022627">
    <property type="term" value="C:cytosolic small ribosomal subunit"/>
    <property type="evidence" value="ECO:0007669"/>
    <property type="project" value="TreeGrafter"/>
</dbReference>
<evidence type="ECO:0000313" key="10">
    <source>
        <dbReference type="Proteomes" id="UP000502179"/>
    </source>
</evidence>
<evidence type="ECO:0000256" key="2">
    <source>
        <dbReference type="ARBA" id="ARBA00022730"/>
    </source>
</evidence>
<reference evidence="9 10" key="1">
    <citation type="submission" date="2020-02" db="EMBL/GenBank/DDBJ databases">
        <title>Genome analysis of Thermosulfuriphilus ammonigenes ST65T, an anaerobic thermophilic chemolithoautotrophic bacterium isolated from a deep-sea hydrothermal vent.</title>
        <authorList>
            <person name="Slobodkina G."/>
            <person name="Allioux M."/>
            <person name="Merkel A."/>
            <person name="Alain K."/>
            <person name="Jebbar M."/>
            <person name="Slobodkin A."/>
        </authorList>
    </citation>
    <scope>NUCLEOTIDE SEQUENCE [LARGE SCALE GENOMIC DNA]</scope>
    <source>
        <strain evidence="9 10">ST65</strain>
    </source>
</reference>
<dbReference type="PANTHER" id="PTHR13479:SF40">
    <property type="entry name" value="SMALL RIBOSOMAL SUBUNIT PROTEIN BS18M"/>
    <property type="match status" value="1"/>
</dbReference>
<dbReference type="GO" id="GO:0003735">
    <property type="term" value="F:structural constituent of ribosome"/>
    <property type="evidence" value="ECO:0007669"/>
    <property type="project" value="InterPro"/>
</dbReference>
<evidence type="ECO:0000313" key="9">
    <source>
        <dbReference type="EMBL" id="QIJ72022.1"/>
    </source>
</evidence>